<gene>
    <name evidence="1" type="ORF">FA95DRAFT_1553934</name>
</gene>
<accession>A0ACB8S648</accession>
<proteinExistence type="predicted"/>
<protein>
    <submittedName>
        <fullName evidence="1">Uncharacterized protein</fullName>
    </submittedName>
</protein>
<reference evidence="1" key="1">
    <citation type="submission" date="2021-02" db="EMBL/GenBank/DDBJ databases">
        <authorList>
            <consortium name="DOE Joint Genome Institute"/>
            <person name="Ahrendt S."/>
            <person name="Looney B.P."/>
            <person name="Miyauchi S."/>
            <person name="Morin E."/>
            <person name="Drula E."/>
            <person name="Courty P.E."/>
            <person name="Chicoki N."/>
            <person name="Fauchery L."/>
            <person name="Kohler A."/>
            <person name="Kuo A."/>
            <person name="Labutti K."/>
            <person name="Pangilinan J."/>
            <person name="Lipzen A."/>
            <person name="Riley R."/>
            <person name="Andreopoulos W."/>
            <person name="He G."/>
            <person name="Johnson J."/>
            <person name="Barry K.W."/>
            <person name="Grigoriev I.V."/>
            <person name="Nagy L."/>
            <person name="Hibbett D."/>
            <person name="Henrissat B."/>
            <person name="Matheny P.B."/>
            <person name="Labbe J."/>
            <person name="Martin F."/>
        </authorList>
    </citation>
    <scope>NUCLEOTIDE SEQUENCE</scope>
    <source>
        <strain evidence="1">FP105234-sp</strain>
    </source>
</reference>
<name>A0ACB8S648_9AGAM</name>
<organism evidence="1 2">
    <name type="scientific">Auriscalpium vulgare</name>
    <dbReference type="NCBI Taxonomy" id="40419"/>
    <lineage>
        <taxon>Eukaryota</taxon>
        <taxon>Fungi</taxon>
        <taxon>Dikarya</taxon>
        <taxon>Basidiomycota</taxon>
        <taxon>Agaricomycotina</taxon>
        <taxon>Agaricomycetes</taxon>
        <taxon>Russulales</taxon>
        <taxon>Auriscalpiaceae</taxon>
        <taxon>Auriscalpium</taxon>
    </lineage>
</organism>
<dbReference type="Proteomes" id="UP000814033">
    <property type="component" value="Unassembled WGS sequence"/>
</dbReference>
<sequence>MIDACFAATCPPCSDQLPDCHVHDFDPRDSMKNGARASLGDNRICAARPAGVVKLRRGAGEVLCDTQESRQQLDYDATHVANLRSSTPADSIAPAADIDAAPYRLSHKLLPSFIVIASAFAPLLDVVVFQAARPTRCALAFIIRPIACLTHRSCVTSDDDDYRMNAAAGHRSGLSARRV</sequence>
<comment type="caution">
    <text evidence="1">The sequence shown here is derived from an EMBL/GenBank/DDBJ whole genome shotgun (WGS) entry which is preliminary data.</text>
</comment>
<dbReference type="EMBL" id="MU275848">
    <property type="protein sequence ID" value="KAI0051943.1"/>
    <property type="molecule type" value="Genomic_DNA"/>
</dbReference>
<evidence type="ECO:0000313" key="2">
    <source>
        <dbReference type="Proteomes" id="UP000814033"/>
    </source>
</evidence>
<keyword evidence="2" id="KW-1185">Reference proteome</keyword>
<reference evidence="1" key="2">
    <citation type="journal article" date="2022" name="New Phytol.">
        <title>Evolutionary transition to the ectomycorrhizal habit in the genomes of a hyperdiverse lineage of mushroom-forming fungi.</title>
        <authorList>
            <person name="Looney B."/>
            <person name="Miyauchi S."/>
            <person name="Morin E."/>
            <person name="Drula E."/>
            <person name="Courty P.E."/>
            <person name="Kohler A."/>
            <person name="Kuo A."/>
            <person name="LaButti K."/>
            <person name="Pangilinan J."/>
            <person name="Lipzen A."/>
            <person name="Riley R."/>
            <person name="Andreopoulos W."/>
            <person name="He G."/>
            <person name="Johnson J."/>
            <person name="Nolan M."/>
            <person name="Tritt A."/>
            <person name="Barry K.W."/>
            <person name="Grigoriev I.V."/>
            <person name="Nagy L.G."/>
            <person name="Hibbett D."/>
            <person name="Henrissat B."/>
            <person name="Matheny P.B."/>
            <person name="Labbe J."/>
            <person name="Martin F.M."/>
        </authorList>
    </citation>
    <scope>NUCLEOTIDE SEQUENCE</scope>
    <source>
        <strain evidence="1">FP105234-sp</strain>
    </source>
</reference>
<evidence type="ECO:0000313" key="1">
    <source>
        <dbReference type="EMBL" id="KAI0051943.1"/>
    </source>
</evidence>